<sequence>MPLTSVAAFWAVSMLFVLTPGADWAYAISSGLRNRSVVPAISGMLSGHLAATIVVAAGLGLLLTGDPMILGVLTVVGALYIGWLGIGMLREPGRSELGGGVLDRGLDPGAPGMVGAAGTYTGAAPAAGATSSGGQFARGVGVSLLNPKVILLLGALLPPFAAPDAALPMPAQMMVLGSVHLAGCAVVYFAVALLAARYLSGRPSAAATVTRLSGVALTVVAAALLVRQVAGWM</sequence>
<evidence type="ECO:0000256" key="6">
    <source>
        <dbReference type="SAM" id="Phobius"/>
    </source>
</evidence>
<dbReference type="EMBL" id="JBHSHP010000058">
    <property type="protein sequence ID" value="MFC4756140.1"/>
    <property type="molecule type" value="Genomic_DNA"/>
</dbReference>
<keyword evidence="2" id="KW-1003">Cell membrane</keyword>
<evidence type="ECO:0000256" key="4">
    <source>
        <dbReference type="ARBA" id="ARBA00022989"/>
    </source>
</evidence>
<protein>
    <submittedName>
        <fullName evidence="7">LysE family translocator</fullName>
    </submittedName>
</protein>
<comment type="caution">
    <text evidence="7">The sequence shown here is derived from an EMBL/GenBank/DDBJ whole genome shotgun (WGS) entry which is preliminary data.</text>
</comment>
<dbReference type="PANTHER" id="PTHR30086:SF20">
    <property type="entry name" value="ARGININE EXPORTER PROTEIN ARGO-RELATED"/>
    <property type="match status" value="1"/>
</dbReference>
<keyword evidence="5 6" id="KW-0472">Membrane</keyword>
<feature type="transmembrane region" description="Helical" evidence="6">
    <location>
        <begin position="69"/>
        <end position="89"/>
    </location>
</feature>
<organism evidence="7 8">
    <name type="scientific">Dietzia aurantiaca</name>
    <dbReference type="NCBI Taxonomy" id="983873"/>
    <lineage>
        <taxon>Bacteria</taxon>
        <taxon>Bacillati</taxon>
        <taxon>Actinomycetota</taxon>
        <taxon>Actinomycetes</taxon>
        <taxon>Mycobacteriales</taxon>
        <taxon>Dietziaceae</taxon>
        <taxon>Dietzia</taxon>
    </lineage>
</organism>
<evidence type="ECO:0000256" key="3">
    <source>
        <dbReference type="ARBA" id="ARBA00022692"/>
    </source>
</evidence>
<keyword evidence="4 6" id="KW-1133">Transmembrane helix</keyword>
<feature type="transmembrane region" description="Helical" evidence="6">
    <location>
        <begin position="205"/>
        <end position="226"/>
    </location>
</feature>
<evidence type="ECO:0000313" key="8">
    <source>
        <dbReference type="Proteomes" id="UP001595836"/>
    </source>
</evidence>
<comment type="subcellular location">
    <subcellularLocation>
        <location evidence="1">Cell membrane</location>
        <topology evidence="1">Multi-pass membrane protein</topology>
    </subcellularLocation>
</comment>
<keyword evidence="8" id="KW-1185">Reference proteome</keyword>
<dbReference type="Pfam" id="PF01810">
    <property type="entry name" value="LysE"/>
    <property type="match status" value="1"/>
</dbReference>
<evidence type="ECO:0000256" key="1">
    <source>
        <dbReference type="ARBA" id="ARBA00004651"/>
    </source>
</evidence>
<dbReference type="InterPro" id="IPR001123">
    <property type="entry name" value="LeuE-type"/>
</dbReference>
<dbReference type="PANTHER" id="PTHR30086">
    <property type="entry name" value="ARGININE EXPORTER PROTEIN ARGO"/>
    <property type="match status" value="1"/>
</dbReference>
<dbReference type="Proteomes" id="UP001595836">
    <property type="component" value="Unassembled WGS sequence"/>
</dbReference>
<evidence type="ECO:0000313" key="7">
    <source>
        <dbReference type="EMBL" id="MFC4756140.1"/>
    </source>
</evidence>
<evidence type="ECO:0000256" key="2">
    <source>
        <dbReference type="ARBA" id="ARBA00022475"/>
    </source>
</evidence>
<feature type="transmembrane region" description="Helical" evidence="6">
    <location>
        <begin position="37"/>
        <end position="62"/>
    </location>
</feature>
<proteinExistence type="predicted"/>
<keyword evidence="3 6" id="KW-0812">Transmembrane</keyword>
<gene>
    <name evidence="7" type="ORF">ACFO7U_15315</name>
</gene>
<feature type="transmembrane region" description="Helical" evidence="6">
    <location>
        <begin position="179"/>
        <end position="199"/>
    </location>
</feature>
<accession>A0ABV9PT67</accession>
<feature type="transmembrane region" description="Helical" evidence="6">
    <location>
        <begin position="149"/>
        <end position="167"/>
    </location>
</feature>
<reference evidence="8" key="1">
    <citation type="journal article" date="2019" name="Int. J. Syst. Evol. Microbiol.">
        <title>The Global Catalogue of Microorganisms (GCM) 10K type strain sequencing project: providing services to taxonomists for standard genome sequencing and annotation.</title>
        <authorList>
            <consortium name="The Broad Institute Genomics Platform"/>
            <consortium name="The Broad Institute Genome Sequencing Center for Infectious Disease"/>
            <person name="Wu L."/>
            <person name="Ma J."/>
        </authorList>
    </citation>
    <scope>NUCLEOTIDE SEQUENCE [LARGE SCALE GENOMIC DNA]</scope>
    <source>
        <strain evidence="8">JCM 11882</strain>
    </source>
</reference>
<evidence type="ECO:0000256" key="5">
    <source>
        <dbReference type="ARBA" id="ARBA00023136"/>
    </source>
</evidence>
<name>A0ABV9PT67_9ACTN</name>
<dbReference type="RefSeq" id="WP_344991678.1">
    <property type="nucleotide sequence ID" value="NZ_BAABCD010000017.1"/>
</dbReference>